<dbReference type="Gene3D" id="3.40.50.1820">
    <property type="entry name" value="alpha/beta hydrolase"/>
    <property type="match status" value="1"/>
</dbReference>
<feature type="domain" description="AB hydrolase-1" evidence="1">
    <location>
        <begin position="44"/>
        <end position="258"/>
    </location>
</feature>
<keyword evidence="3" id="KW-1185">Reference proteome</keyword>
<dbReference type="InParanoid" id="A0A409VQQ7"/>
<evidence type="ECO:0000313" key="3">
    <source>
        <dbReference type="Proteomes" id="UP000284842"/>
    </source>
</evidence>
<dbReference type="STRING" id="181874.A0A409VQQ7"/>
<gene>
    <name evidence="2" type="ORF">CVT24_005581</name>
</gene>
<dbReference type="OrthoDB" id="94039at2759"/>
<dbReference type="AlphaFoldDB" id="A0A409VQQ7"/>
<sequence>MPETTLTTEKYYLPTHTNGVRLICAYNKYTRGGGEGKGKGRIILVLGHGGGFSKEHYEPFLHDIFALEASYCQREPDSRSLKGPKYLIREAWALDAPNHGESGVMNEHELVRNPGVADIWDNASAFTTLLSSGLFGPLDKGYHQVIVCGHSAGSVAAVLSTQYFNPPASLPFNSLILIDPAMWSRSLGEKGFKSPMYQAYANSVLTRRDVWRSKEEAREWMRKREPGRGWDERVFDTFIEHGLRPLPTAHYPHLTSGVTLTTHRSDENMAFSGRLYSLDAADRLSQICRFRRVHLVYGGKADMFSREVQDSLNSPNEGRIFASITRLSKRVGHLASLFLVVQEAPLELAQAMFDILLKEVEFGDDLGAGIPVVGTNAGHATKEAPSSKL</sequence>
<dbReference type="InterPro" id="IPR029058">
    <property type="entry name" value="AB_hydrolase_fold"/>
</dbReference>
<evidence type="ECO:0000313" key="2">
    <source>
        <dbReference type="EMBL" id="PPQ68569.1"/>
    </source>
</evidence>
<dbReference type="SUPFAM" id="SSF53474">
    <property type="entry name" value="alpha/beta-Hydrolases"/>
    <property type="match status" value="1"/>
</dbReference>
<protein>
    <recommendedName>
        <fullName evidence="1">AB hydrolase-1 domain-containing protein</fullName>
    </recommendedName>
</protein>
<dbReference type="InterPro" id="IPR000073">
    <property type="entry name" value="AB_hydrolase_1"/>
</dbReference>
<dbReference type="Proteomes" id="UP000284842">
    <property type="component" value="Unassembled WGS sequence"/>
</dbReference>
<dbReference type="EMBL" id="NHTK01006005">
    <property type="protein sequence ID" value="PPQ68569.1"/>
    <property type="molecule type" value="Genomic_DNA"/>
</dbReference>
<name>A0A409VQQ7_9AGAR</name>
<dbReference type="Pfam" id="PF12697">
    <property type="entry name" value="Abhydrolase_6"/>
    <property type="match status" value="1"/>
</dbReference>
<reference evidence="2 3" key="1">
    <citation type="journal article" date="2018" name="Evol. Lett.">
        <title>Horizontal gene cluster transfer increased hallucinogenic mushroom diversity.</title>
        <authorList>
            <person name="Reynolds H.T."/>
            <person name="Vijayakumar V."/>
            <person name="Gluck-Thaler E."/>
            <person name="Korotkin H.B."/>
            <person name="Matheny P.B."/>
            <person name="Slot J.C."/>
        </authorList>
    </citation>
    <scope>NUCLEOTIDE SEQUENCE [LARGE SCALE GENOMIC DNA]</scope>
    <source>
        <strain evidence="2 3">2629</strain>
    </source>
</reference>
<accession>A0A409VQQ7</accession>
<organism evidence="2 3">
    <name type="scientific">Panaeolus cyanescens</name>
    <dbReference type="NCBI Taxonomy" id="181874"/>
    <lineage>
        <taxon>Eukaryota</taxon>
        <taxon>Fungi</taxon>
        <taxon>Dikarya</taxon>
        <taxon>Basidiomycota</taxon>
        <taxon>Agaricomycotina</taxon>
        <taxon>Agaricomycetes</taxon>
        <taxon>Agaricomycetidae</taxon>
        <taxon>Agaricales</taxon>
        <taxon>Agaricineae</taxon>
        <taxon>Galeropsidaceae</taxon>
        <taxon>Panaeolus</taxon>
    </lineage>
</organism>
<comment type="caution">
    <text evidence="2">The sequence shown here is derived from an EMBL/GenBank/DDBJ whole genome shotgun (WGS) entry which is preliminary data.</text>
</comment>
<evidence type="ECO:0000259" key="1">
    <source>
        <dbReference type="Pfam" id="PF12697"/>
    </source>
</evidence>
<proteinExistence type="predicted"/>